<organism evidence="2">
    <name type="scientific">Arundo donax</name>
    <name type="common">Giant reed</name>
    <name type="synonym">Donax arundinaceus</name>
    <dbReference type="NCBI Taxonomy" id="35708"/>
    <lineage>
        <taxon>Eukaryota</taxon>
        <taxon>Viridiplantae</taxon>
        <taxon>Streptophyta</taxon>
        <taxon>Embryophyta</taxon>
        <taxon>Tracheophyta</taxon>
        <taxon>Spermatophyta</taxon>
        <taxon>Magnoliopsida</taxon>
        <taxon>Liliopsida</taxon>
        <taxon>Poales</taxon>
        <taxon>Poaceae</taxon>
        <taxon>PACMAD clade</taxon>
        <taxon>Arundinoideae</taxon>
        <taxon>Arundineae</taxon>
        <taxon>Arundo</taxon>
    </lineage>
</organism>
<protein>
    <submittedName>
        <fullName evidence="2">Uncharacterized protein</fullName>
    </submittedName>
</protein>
<dbReference type="AlphaFoldDB" id="A0A0A8XUX5"/>
<evidence type="ECO:0000256" key="1">
    <source>
        <dbReference type="SAM" id="Phobius"/>
    </source>
</evidence>
<dbReference type="EMBL" id="GBRH01280254">
    <property type="protein sequence ID" value="JAD17641.1"/>
    <property type="molecule type" value="Transcribed_RNA"/>
</dbReference>
<accession>A0A0A8XUX5</accession>
<evidence type="ECO:0000313" key="2">
    <source>
        <dbReference type="EMBL" id="JAD17641.1"/>
    </source>
</evidence>
<name>A0A0A8XUX5_ARUDO</name>
<sequence>MIQKRVVMFRSMQTNTASHHLSGITGSLLGINTSSSYTQHVCRNLALAMRFMHSMTFISITNVSISLFWLQNQSPRNRDCEIPVLQQTNHMLFSC</sequence>
<proteinExistence type="predicted"/>
<keyword evidence="1" id="KW-0472">Membrane</keyword>
<keyword evidence="1" id="KW-1133">Transmembrane helix</keyword>
<keyword evidence="1" id="KW-0812">Transmembrane</keyword>
<reference evidence="2" key="1">
    <citation type="submission" date="2014-09" db="EMBL/GenBank/DDBJ databases">
        <authorList>
            <person name="Magalhaes I.L.F."/>
            <person name="Oliveira U."/>
            <person name="Santos F.R."/>
            <person name="Vidigal T.H.D.A."/>
            <person name="Brescovit A.D."/>
            <person name="Santos A.J."/>
        </authorList>
    </citation>
    <scope>NUCLEOTIDE SEQUENCE</scope>
    <source>
        <tissue evidence="2">Shoot tissue taken approximately 20 cm above the soil surface</tissue>
    </source>
</reference>
<reference evidence="2" key="2">
    <citation type="journal article" date="2015" name="Data Brief">
        <title>Shoot transcriptome of the giant reed, Arundo donax.</title>
        <authorList>
            <person name="Barrero R.A."/>
            <person name="Guerrero F.D."/>
            <person name="Moolhuijzen P."/>
            <person name="Goolsby J.A."/>
            <person name="Tidwell J."/>
            <person name="Bellgard S.E."/>
            <person name="Bellgard M.I."/>
        </authorList>
    </citation>
    <scope>NUCLEOTIDE SEQUENCE</scope>
    <source>
        <tissue evidence="2">Shoot tissue taken approximately 20 cm above the soil surface</tissue>
    </source>
</reference>
<feature type="transmembrane region" description="Helical" evidence="1">
    <location>
        <begin position="48"/>
        <end position="70"/>
    </location>
</feature>